<organism evidence="1">
    <name type="scientific">bioreactor metagenome</name>
    <dbReference type="NCBI Taxonomy" id="1076179"/>
    <lineage>
        <taxon>unclassified sequences</taxon>
        <taxon>metagenomes</taxon>
        <taxon>ecological metagenomes</taxon>
    </lineage>
</organism>
<gene>
    <name evidence="1" type="ORF">SDC9_155995</name>
</gene>
<dbReference type="EMBL" id="VSSQ01054795">
    <property type="protein sequence ID" value="MPN08710.1"/>
    <property type="molecule type" value="Genomic_DNA"/>
</dbReference>
<sequence length="95" mass="10373">MTPLELFLVKNLPLTYHVTFTVVRNEKGASIVGGLAACDACDQVVALVCDLDCDHRELEALALRFNFEQPPLEALEEIIAQSLGKGEAGRKVIFS</sequence>
<proteinExistence type="predicted"/>
<comment type="caution">
    <text evidence="1">The sequence shown here is derived from an EMBL/GenBank/DDBJ whole genome shotgun (WGS) entry which is preliminary data.</text>
</comment>
<accession>A0A645F4D6</accession>
<evidence type="ECO:0000313" key="1">
    <source>
        <dbReference type="EMBL" id="MPN08710.1"/>
    </source>
</evidence>
<name>A0A645F4D6_9ZZZZ</name>
<dbReference type="AlphaFoldDB" id="A0A645F4D6"/>
<reference evidence="1" key="1">
    <citation type="submission" date="2019-08" db="EMBL/GenBank/DDBJ databases">
        <authorList>
            <person name="Kucharzyk K."/>
            <person name="Murdoch R.W."/>
            <person name="Higgins S."/>
            <person name="Loffler F."/>
        </authorList>
    </citation>
    <scope>NUCLEOTIDE SEQUENCE</scope>
</reference>
<protein>
    <submittedName>
        <fullName evidence="1">Uncharacterized protein</fullName>
    </submittedName>
</protein>